<keyword evidence="8" id="KW-1185">Reference proteome</keyword>
<dbReference type="InterPro" id="IPR045024">
    <property type="entry name" value="NDH-2"/>
</dbReference>
<comment type="caution">
    <text evidence="7">The sequence shown here is derived from an EMBL/GenBank/DDBJ whole genome shotgun (WGS) entry which is preliminary data.</text>
</comment>
<evidence type="ECO:0000256" key="3">
    <source>
        <dbReference type="ARBA" id="ARBA00022827"/>
    </source>
</evidence>
<evidence type="ECO:0000256" key="5">
    <source>
        <dbReference type="ARBA" id="ARBA00023027"/>
    </source>
</evidence>
<dbReference type="EMBL" id="BAAAZR010000004">
    <property type="protein sequence ID" value="GAA3806098.1"/>
    <property type="molecule type" value="Genomic_DNA"/>
</dbReference>
<dbReference type="Proteomes" id="UP001500888">
    <property type="component" value="Unassembled WGS sequence"/>
</dbReference>
<dbReference type="PANTHER" id="PTHR43706">
    <property type="entry name" value="NADH DEHYDROGENASE"/>
    <property type="match status" value="1"/>
</dbReference>
<evidence type="ECO:0000259" key="6">
    <source>
        <dbReference type="Pfam" id="PF07992"/>
    </source>
</evidence>
<evidence type="ECO:0000313" key="8">
    <source>
        <dbReference type="Proteomes" id="UP001500888"/>
    </source>
</evidence>
<evidence type="ECO:0000256" key="1">
    <source>
        <dbReference type="ARBA" id="ARBA00005272"/>
    </source>
</evidence>
<name>A0ABP7HZJ0_9ACTN</name>
<dbReference type="SUPFAM" id="SSF51905">
    <property type="entry name" value="FAD/NAD(P)-binding domain"/>
    <property type="match status" value="2"/>
</dbReference>
<evidence type="ECO:0000256" key="2">
    <source>
        <dbReference type="ARBA" id="ARBA00022630"/>
    </source>
</evidence>
<reference evidence="8" key="1">
    <citation type="journal article" date="2019" name="Int. J. Syst. Evol. Microbiol.">
        <title>The Global Catalogue of Microorganisms (GCM) 10K type strain sequencing project: providing services to taxonomists for standard genome sequencing and annotation.</title>
        <authorList>
            <consortium name="The Broad Institute Genomics Platform"/>
            <consortium name="The Broad Institute Genome Sequencing Center for Infectious Disease"/>
            <person name="Wu L."/>
            <person name="Ma J."/>
        </authorList>
    </citation>
    <scope>NUCLEOTIDE SEQUENCE [LARGE SCALE GENOMIC DNA]</scope>
    <source>
        <strain evidence="8">JCM 16908</strain>
    </source>
</reference>
<dbReference type="Pfam" id="PF07992">
    <property type="entry name" value="Pyr_redox_2"/>
    <property type="match status" value="1"/>
</dbReference>
<evidence type="ECO:0000313" key="7">
    <source>
        <dbReference type="EMBL" id="GAA3806098.1"/>
    </source>
</evidence>
<comment type="similarity">
    <text evidence="1">Belongs to the NADH dehydrogenase family.</text>
</comment>
<keyword evidence="3" id="KW-0274">FAD</keyword>
<keyword evidence="4" id="KW-0560">Oxidoreductase</keyword>
<gene>
    <name evidence="7" type="ORF">GCM10022226_27750</name>
</gene>
<keyword evidence="2" id="KW-0285">Flavoprotein</keyword>
<keyword evidence="5" id="KW-0520">NAD</keyword>
<dbReference type="InterPro" id="IPR036188">
    <property type="entry name" value="FAD/NAD-bd_sf"/>
</dbReference>
<accession>A0ABP7HZJ0</accession>
<sequence length="436" mass="48709">MLTALRLRKRLRRGEARITVVNLDSYMTYQPFLPEAAAGSVEPRHVVVFLRRVLTGCEILSGRVVRVELASRTVDFEPYEGPGRRLEYDYLVFAPGSVSRTLLIPGLAECGIGFKTLEEAIHLRNHVLAQLDLVASTTDERVRRRALAFVFVGAGFAGVEALAELEDMATDACRYFPGLTPGDMRWVLVEASDKILPEVGVEMGEWTARELRRRGIEVRTHTLLRSAENHHIVLSDGEEFDADTLVWTAGVKPNPLVKAGDLPLDSHNRVRVDEFLTIEGTTFAFAAGDCAAVPDLTRPGETTQPNAQHAVRQATRLADNLLATLRGEERKPYKHKSAGSVASLGLYRGVANIYGHRIRGFPAWLLHRTYHLSKIPTFNKKVRVMMDWTLGFFFKREIVSLGAMQYPRGEFEFAARTTVQETRERPPVHSGAGRHG</sequence>
<protein>
    <submittedName>
        <fullName evidence="7">NAD(P)/FAD-dependent oxidoreductase</fullName>
    </submittedName>
</protein>
<dbReference type="Gene3D" id="3.50.50.100">
    <property type="match status" value="1"/>
</dbReference>
<proteinExistence type="inferred from homology"/>
<organism evidence="7 8">
    <name type="scientific">Sphaerisporangium flaviroseum</name>
    <dbReference type="NCBI Taxonomy" id="509199"/>
    <lineage>
        <taxon>Bacteria</taxon>
        <taxon>Bacillati</taxon>
        <taxon>Actinomycetota</taxon>
        <taxon>Actinomycetes</taxon>
        <taxon>Streptosporangiales</taxon>
        <taxon>Streptosporangiaceae</taxon>
        <taxon>Sphaerisporangium</taxon>
    </lineage>
</organism>
<feature type="domain" description="FAD/NAD(P)-binding" evidence="6">
    <location>
        <begin position="6"/>
        <end position="314"/>
    </location>
</feature>
<dbReference type="InterPro" id="IPR023753">
    <property type="entry name" value="FAD/NAD-binding_dom"/>
</dbReference>
<dbReference type="PANTHER" id="PTHR43706:SF45">
    <property type="entry name" value="NADH DEHYDROGENASE-LIKE PROTEIN RV1812C"/>
    <property type="match status" value="1"/>
</dbReference>
<evidence type="ECO:0000256" key="4">
    <source>
        <dbReference type="ARBA" id="ARBA00023002"/>
    </source>
</evidence>